<dbReference type="InterPro" id="IPR031924">
    <property type="entry name" value="GH115"/>
</dbReference>
<proteinExistence type="predicted"/>
<dbReference type="GO" id="GO:0005975">
    <property type="term" value="P:carbohydrate metabolic process"/>
    <property type="evidence" value="ECO:0007669"/>
    <property type="project" value="UniProtKB-ARBA"/>
</dbReference>
<organism evidence="4 5">
    <name type="scientific">Sphingorhabdus contaminans</name>
    <dbReference type="NCBI Taxonomy" id="1343899"/>
    <lineage>
        <taxon>Bacteria</taxon>
        <taxon>Pseudomonadati</taxon>
        <taxon>Pseudomonadota</taxon>
        <taxon>Alphaproteobacteria</taxon>
        <taxon>Sphingomonadales</taxon>
        <taxon>Sphingomonadaceae</taxon>
        <taxon>Sphingorhabdus</taxon>
    </lineage>
</organism>
<keyword evidence="1" id="KW-0378">Hydrolase</keyword>
<dbReference type="EMBL" id="VKKU01000002">
    <property type="protein sequence ID" value="TSB01213.1"/>
    <property type="molecule type" value="Genomic_DNA"/>
</dbReference>
<dbReference type="Pfam" id="PF15979">
    <property type="entry name" value="Glyco_hydro_115"/>
    <property type="match status" value="1"/>
</dbReference>
<evidence type="ECO:0000313" key="4">
    <source>
        <dbReference type="EMBL" id="TSB01213.1"/>
    </source>
</evidence>
<keyword evidence="5" id="KW-1185">Reference proteome</keyword>
<dbReference type="PANTHER" id="PTHR37842">
    <property type="match status" value="1"/>
</dbReference>
<name>A0A553W948_9SPHN</name>
<evidence type="ECO:0000313" key="5">
    <source>
        <dbReference type="Proteomes" id="UP000320160"/>
    </source>
</evidence>
<dbReference type="InterPro" id="IPR041437">
    <property type="entry name" value="GH115_C"/>
</dbReference>
<dbReference type="RefSeq" id="WP_143776408.1">
    <property type="nucleotide sequence ID" value="NZ_VKKU01000002.1"/>
</dbReference>
<dbReference type="Gene3D" id="3.30.379.10">
    <property type="entry name" value="Chitobiase/beta-hexosaminidase domain 2-like"/>
    <property type="match status" value="1"/>
</dbReference>
<evidence type="ECO:0000256" key="1">
    <source>
        <dbReference type="ARBA" id="ARBA00022801"/>
    </source>
</evidence>
<dbReference type="SUPFAM" id="SSF55545">
    <property type="entry name" value="beta-N-acetylhexosaminidase-like domain"/>
    <property type="match status" value="1"/>
</dbReference>
<dbReference type="InterPro" id="IPR042301">
    <property type="entry name" value="GH115_sf"/>
</dbReference>
<dbReference type="AlphaFoldDB" id="A0A553W948"/>
<dbReference type="InterPro" id="IPR029018">
    <property type="entry name" value="Hex-like_dom2"/>
</dbReference>
<dbReference type="Proteomes" id="UP000320160">
    <property type="component" value="Unassembled WGS sequence"/>
</dbReference>
<feature type="signal peptide" evidence="2">
    <location>
        <begin position="1"/>
        <end position="18"/>
    </location>
</feature>
<feature type="domain" description="Gylcosyl hydrolase 115 C-terminal" evidence="3">
    <location>
        <begin position="654"/>
        <end position="818"/>
    </location>
</feature>
<dbReference type="Pfam" id="PF17829">
    <property type="entry name" value="GH115_C"/>
    <property type="match status" value="1"/>
</dbReference>
<feature type="chain" id="PRO_5022102582" description="Gylcosyl hydrolase 115 C-terminal domain-containing protein" evidence="2">
    <location>
        <begin position="19"/>
        <end position="823"/>
    </location>
</feature>
<dbReference type="Gene3D" id="1.20.58.2150">
    <property type="match status" value="1"/>
</dbReference>
<dbReference type="GO" id="GO:0016787">
    <property type="term" value="F:hydrolase activity"/>
    <property type="evidence" value="ECO:0007669"/>
    <property type="project" value="UniProtKB-KW"/>
</dbReference>
<dbReference type="Gene3D" id="2.60.120.1620">
    <property type="match status" value="1"/>
</dbReference>
<reference evidence="4 5" key="1">
    <citation type="submission" date="2019-07" db="EMBL/GenBank/DDBJ databases">
        <authorList>
            <person name="Park M."/>
        </authorList>
    </citation>
    <scope>NUCLEOTIDE SEQUENCE [LARGE SCALE GENOMIC DNA]</scope>
    <source>
        <strain evidence="4 5">KCTC32445</strain>
    </source>
</reference>
<accession>A0A553W948</accession>
<dbReference type="Gene3D" id="3.20.20.520">
    <property type="entry name" value="Glycosyl hydrolase family 115"/>
    <property type="match status" value="1"/>
</dbReference>
<evidence type="ECO:0000259" key="3">
    <source>
        <dbReference type="Pfam" id="PF17829"/>
    </source>
</evidence>
<gene>
    <name evidence="4" type="ORF">FOM92_08290</name>
</gene>
<protein>
    <recommendedName>
        <fullName evidence="3">Gylcosyl hydrolase 115 C-terminal domain-containing protein</fullName>
    </recommendedName>
</protein>
<evidence type="ECO:0000256" key="2">
    <source>
        <dbReference type="SAM" id="SignalP"/>
    </source>
</evidence>
<sequence>MIRLLAVLLLLFCGTAQAEPSQQVEVVSDYQIDGIVLVEDSIAAQVIAEPTGDPAVKRAAANLEKDIARVSANPAPRAGPMPILVGTLGQSALIDALVKEGKLDVSGVEGKWEAYVQQVVDNPMRGVQRALIVAGADRRGTVYGIYDISARIGVSPWHWWADIPVQKRRQLYVTAGRRADAPKVRYRGIFINDEEPALGTWARKKFGGVNADFYEQVFDLLLRSKANYLWPAMWGKSLWQDDAQSAQLAHDMGIILGTSHHEPMMRAHVEWERAKSGKWDYATNGKVLQRFWRDGITRSNGQDRMVTIGMRGDGDEPMSETTAINLLERIVSDQRVMIAEETGLPAEKTPQMWALYKEVQDYYDQGMQVPDDVLLLFADDNWGNIRRLPKAGQRRAGGFGVYYHFDYVGDPRNYKWLNNTQIERVWEQMSMARAHGADTLWIANVGDIKPMELPISFFLEFAWDPDQIPLEVLPHYYRRWASRQFGAAHAEDIASLLRDSSRINARRKPELIDAYYYRTDDDDEAERIASEYRDMDARAQKIAGELSPQYKSAFYQLVQHPIEAMANLHKMYRSVAEGRMHDAQLAFANDHAIRQRYEALENGKWQDMMSQTHISYTGWQQPEKDVLPDPVSWRPDRKVRSGPRAIPVKDQAMFLEDDGLIVIDAPSFTRTGAAGATEWRIIPNLGHWSGGVALFPQSGESFTLTTGPYLDYDIALGAGGEFNLAVYASPSLDVLGSGELRYAVSINDGTPVIADLMKGDANVWSTAVADNIRVAITRHHAEAAGKLRVRIWAVDRGVVIQRLIVTRGALPRSKLGPVAFKPR</sequence>
<keyword evidence="2" id="KW-0732">Signal</keyword>
<dbReference type="OrthoDB" id="8727830at2"/>
<dbReference type="PANTHER" id="PTHR37842:SF2">
    <property type="entry name" value="GYLCOSYL HYDROLASE 115 C-TERMINAL DOMAIN-CONTAINING PROTEIN"/>
    <property type="match status" value="1"/>
</dbReference>
<comment type="caution">
    <text evidence="4">The sequence shown here is derived from an EMBL/GenBank/DDBJ whole genome shotgun (WGS) entry which is preliminary data.</text>
</comment>